<feature type="compositionally biased region" description="Low complexity" evidence="3">
    <location>
        <begin position="912"/>
        <end position="924"/>
    </location>
</feature>
<dbReference type="PROSITE" id="PS50056">
    <property type="entry name" value="TYR_PHOSPHATASE_2"/>
    <property type="match status" value="1"/>
</dbReference>
<feature type="region of interest" description="Disordered" evidence="3">
    <location>
        <begin position="703"/>
        <end position="738"/>
    </location>
</feature>
<feature type="region of interest" description="Disordered" evidence="3">
    <location>
        <begin position="806"/>
        <end position="891"/>
    </location>
</feature>
<feature type="region of interest" description="Disordered" evidence="3">
    <location>
        <begin position="129"/>
        <end position="180"/>
    </location>
</feature>
<dbReference type="EMBL" id="LSYV01000031">
    <property type="protein sequence ID" value="KXZ48173.1"/>
    <property type="molecule type" value="Genomic_DNA"/>
</dbReference>
<feature type="compositionally biased region" description="Gly residues" evidence="3">
    <location>
        <begin position="1605"/>
        <end position="1621"/>
    </location>
</feature>
<dbReference type="OrthoDB" id="10252009at2759"/>
<feature type="compositionally biased region" description="Low complexity" evidence="3">
    <location>
        <begin position="378"/>
        <end position="387"/>
    </location>
</feature>
<organism evidence="6 7">
    <name type="scientific">Gonium pectorale</name>
    <name type="common">Green alga</name>
    <dbReference type="NCBI Taxonomy" id="33097"/>
    <lineage>
        <taxon>Eukaryota</taxon>
        <taxon>Viridiplantae</taxon>
        <taxon>Chlorophyta</taxon>
        <taxon>core chlorophytes</taxon>
        <taxon>Chlorophyceae</taxon>
        <taxon>CS clade</taxon>
        <taxon>Chlamydomonadales</taxon>
        <taxon>Volvocaceae</taxon>
        <taxon>Gonium</taxon>
    </lineage>
</organism>
<feature type="domain" description="Tyrosine specific protein phosphatases" evidence="5">
    <location>
        <begin position="11"/>
        <end position="74"/>
    </location>
</feature>
<feature type="compositionally biased region" description="Pro residues" evidence="3">
    <location>
        <begin position="1239"/>
        <end position="1256"/>
    </location>
</feature>
<feature type="region of interest" description="Disordered" evidence="3">
    <location>
        <begin position="574"/>
        <end position="645"/>
    </location>
</feature>
<feature type="region of interest" description="Disordered" evidence="3">
    <location>
        <begin position="281"/>
        <end position="303"/>
    </location>
</feature>
<evidence type="ECO:0000313" key="6">
    <source>
        <dbReference type="EMBL" id="KXZ48173.1"/>
    </source>
</evidence>
<dbReference type="InterPro" id="IPR020422">
    <property type="entry name" value="TYR_PHOSPHATASE_DUAL_dom"/>
</dbReference>
<dbReference type="Gene3D" id="3.90.190.10">
    <property type="entry name" value="Protein tyrosine phosphatase superfamily"/>
    <property type="match status" value="1"/>
</dbReference>
<feature type="region of interest" description="Disordered" evidence="3">
    <location>
        <begin position="1131"/>
        <end position="1177"/>
    </location>
</feature>
<dbReference type="InterPro" id="IPR029021">
    <property type="entry name" value="Prot-tyrosine_phosphatase-like"/>
</dbReference>
<evidence type="ECO:0000256" key="1">
    <source>
        <dbReference type="ARBA" id="ARBA00022801"/>
    </source>
</evidence>
<feature type="region of interest" description="Disordered" evidence="3">
    <location>
        <begin position="907"/>
        <end position="939"/>
    </location>
</feature>
<keyword evidence="7" id="KW-1185">Reference proteome</keyword>
<evidence type="ECO:0000256" key="2">
    <source>
        <dbReference type="ARBA" id="ARBA00022912"/>
    </source>
</evidence>
<feature type="compositionally biased region" description="Low complexity" evidence="3">
    <location>
        <begin position="1215"/>
        <end position="1231"/>
    </location>
</feature>
<dbReference type="InterPro" id="IPR000340">
    <property type="entry name" value="Dual-sp_phosphatase_cat-dom"/>
</dbReference>
<feature type="compositionally biased region" description="Low complexity" evidence="3">
    <location>
        <begin position="1622"/>
        <end position="1636"/>
    </location>
</feature>
<evidence type="ECO:0000259" key="5">
    <source>
        <dbReference type="PROSITE" id="PS50056"/>
    </source>
</evidence>
<dbReference type="PROSITE" id="PS00383">
    <property type="entry name" value="TYR_PHOSPHATASE_1"/>
    <property type="match status" value="1"/>
</dbReference>
<feature type="compositionally biased region" description="Low complexity" evidence="3">
    <location>
        <begin position="1080"/>
        <end position="1091"/>
    </location>
</feature>
<keyword evidence="1" id="KW-0378">Hydrolase</keyword>
<dbReference type="Pfam" id="PF00782">
    <property type="entry name" value="DSPc"/>
    <property type="match status" value="1"/>
</dbReference>
<evidence type="ECO:0000256" key="3">
    <source>
        <dbReference type="SAM" id="MobiDB-lite"/>
    </source>
</evidence>
<feature type="compositionally biased region" description="Gly residues" evidence="3">
    <location>
        <begin position="604"/>
        <end position="615"/>
    </location>
</feature>
<evidence type="ECO:0000313" key="7">
    <source>
        <dbReference type="Proteomes" id="UP000075714"/>
    </source>
</evidence>
<proteinExistence type="predicted"/>
<feature type="domain" description="Tyrosine-protein phosphatase" evidence="4">
    <location>
        <begin position="1"/>
        <end position="93"/>
    </location>
</feature>
<dbReference type="PROSITE" id="PS50054">
    <property type="entry name" value="TYR_PHOSPHATASE_DUAL"/>
    <property type="match status" value="1"/>
</dbReference>
<dbReference type="SMART" id="SM00195">
    <property type="entry name" value="DSPc"/>
    <property type="match status" value="1"/>
</dbReference>
<feature type="compositionally biased region" description="Low complexity" evidence="3">
    <location>
        <begin position="450"/>
        <end position="460"/>
    </location>
</feature>
<feature type="region of interest" description="Disordered" evidence="3">
    <location>
        <begin position="1590"/>
        <end position="1720"/>
    </location>
</feature>
<gene>
    <name evidence="6" type="ORF">GPECTOR_30g269</name>
</gene>
<name>A0A150GEG8_GONPE</name>
<comment type="caution">
    <text evidence="6">The sequence shown here is derived from an EMBL/GenBank/DDBJ whole genome shotgun (WGS) entry which is preliminary data.</text>
</comment>
<dbReference type="STRING" id="33097.A0A150GEG8"/>
<feature type="region of interest" description="Disordered" evidence="3">
    <location>
        <begin position="1028"/>
        <end position="1059"/>
    </location>
</feature>
<feature type="compositionally biased region" description="Low complexity" evidence="3">
    <location>
        <begin position="1493"/>
        <end position="1519"/>
    </location>
</feature>
<feature type="compositionally biased region" description="Low complexity" evidence="3">
    <location>
        <begin position="1646"/>
        <end position="1662"/>
    </location>
</feature>
<feature type="region of interest" description="Disordered" evidence="3">
    <location>
        <begin position="1215"/>
        <end position="1572"/>
    </location>
</feature>
<feature type="compositionally biased region" description="Low complexity" evidence="3">
    <location>
        <begin position="1270"/>
        <end position="1291"/>
    </location>
</feature>
<feature type="region of interest" description="Disordered" evidence="3">
    <location>
        <begin position="1075"/>
        <end position="1094"/>
    </location>
</feature>
<dbReference type="InterPro" id="IPR016130">
    <property type="entry name" value="Tyr_Pase_AS"/>
</dbReference>
<evidence type="ECO:0000259" key="4">
    <source>
        <dbReference type="PROSITE" id="PS50054"/>
    </source>
</evidence>
<sequence>MHVPVYDLEEEDLVKHFRACFEFINAGREHGGVLVHCAAGISRSATVVIAWLMVHVGMTPAEARAAVKAARPAINPNQGFGLQLQLFHEARCSTEGWQPWNLERFLQVRGTAAPPAGLAASASDVHGACDVSPPMLSREDSLSPLSSPTRSQERRPSQQGLLLGSCSAEGADGGSGGSVGAASGCVSHAGLRADAAPVTAGGQRDEPGGAVAPLQDPLFPPQWPSAPAAVDVAAQPHGRPYGKQLSAGSREAAAAATAAASTFPASAAVAGNARLQLQPPSPPLASVGWGQASPSSSRHTITGIPDASATAAWSHFLTGAAGAGPGPWRDPLSDGLFIAGGATAPVAAPTGWRVVHGGAAAGGSRSATGFVAWPPRAGAGGSAAHAPAPAPVPMPQRAHSGGLPPPAPRPPPPPPSEPPGMPARPPAAGGELLSRPPGRSGAGVGEGGRRLSSGRSSDTGESLSFRPAGPRGGGGPGLGYRPADGRGGGSGRHSGPRRSLSDSLPDIIARLAAMATAAAPDGPIADAAAEADPEAGPAMRGAFIATTGPAAAAAAPGWGYAGLAAPVGGRLSTDSGVSCEHADPAAHSGTVSSRSASDTSSASSGGGKSAGGLGEDSGDAAGSASLGTSPCSDSRGVAMMPAPHDTAPWPPAAAAAVAAAAGDGAWGAGVGAVRTEVQPTPPAWEAGRVEGFLPMPWSLQPVLTPAGLDRTPRKTGTSDGGGSDGGTPQSAAAASTGAGGAFGSAVDLVSGIAAAHVVATLRMAHGDGGAASRQHVRTDAAIANSQGGAAPEADGDDALQAPDAAAATTAAEAAMGGPPSRSSGDGDDSGAAAPHSRRRLWSGADDAAPGHSQRRRLDHADHAPQLGPGGGALAVTPPPPPSLPDPLALPHGDAVAVRSPVHLPPAASALAGDPLGLPQGDPPGEWTGDGGGWRRSSATRRYSEAASDCSGGYDAGGAAGDAAGDAAGIEGEGLDLLPNAPFRWSACDDESADGGLARPASAVVASAAAAVATSAAAHRFGATRHYSLDGSGGLDHRPVTPPAPQALHSPESPLPPPSLAAALVSTGAAAWPLRPAPADSPSLQSMMSLSSGANTAPGAPLPAVTLASGFASSAGFAAAALAAAATAVTTPGWASDPAAPPRVLHSPGAASAAVPSPVRGGGTAAGRPPSTYSGATAAAPPMAGVAAPKVIAESVSVRSYAEAAAAAAASGGGAAAAAPSARSGSTGASGPHSARHMLPPSPLSSPLPQPHPPWPFSPSHAWPEPGRADAGGSTSASSTAASTPATAGPSPLAWGGSRSSASLATAPSEPSEPEPVAATQRQPPQPRQQQQQQRPGGLMPVAFGMPAQRAAGAWADSAGAGVRSPGTGAVAAAGPSPLPQQQQRQQPGVTPFGSVFSELAAAPPPPPASPPHTMLETGHSGASPPAAATGLSRMASTASSAPGHQSSPRTPPAVGDAQEPPSPGLSPHATPGGAQRASPPSFMPQGGARARGEASSASPSPIKFSPPETGLAAAGTAAEARPRPDPSLLRPIIGRQLLPMPAPSRITFSPSGTPRSGGGAPPSYSSSATRGSLRSDLWVQLPHELRAGAATAADGPYGSVVRLASGGGAAAASSAGGGGPAAGSPGAGVSFSGAAGMRAATANTHSPAHSPATTVTAAASAPGEHAARSPGGGAASGAATPVGGPPSTGSGPPTWLLPSVRSPCSVGDPPPGADDGAQRP</sequence>
<dbReference type="PANTHER" id="PTHR46377:SF5">
    <property type="entry name" value="DUAL SPECIFICITY PHOSPHATASE"/>
    <property type="match status" value="1"/>
</dbReference>
<feature type="compositionally biased region" description="Low complexity" evidence="3">
    <location>
        <begin position="1676"/>
        <end position="1694"/>
    </location>
</feature>
<feature type="compositionally biased region" description="Low complexity" evidence="3">
    <location>
        <begin position="726"/>
        <end position="736"/>
    </location>
</feature>
<evidence type="ECO:0008006" key="8">
    <source>
        <dbReference type="Google" id="ProtNLM"/>
    </source>
</evidence>
<feature type="compositionally biased region" description="Pro residues" evidence="3">
    <location>
        <begin position="403"/>
        <end position="425"/>
    </location>
</feature>
<protein>
    <recommendedName>
        <fullName evidence="8">Protein-tyrosine-phosphatase</fullName>
    </recommendedName>
</protein>
<feature type="compositionally biased region" description="Low complexity" evidence="3">
    <location>
        <begin position="1299"/>
        <end position="1335"/>
    </location>
</feature>
<feature type="region of interest" description="Disordered" evidence="3">
    <location>
        <begin position="378"/>
        <end position="501"/>
    </location>
</feature>
<accession>A0A150GEG8</accession>
<feature type="compositionally biased region" description="Low complexity" evidence="3">
    <location>
        <begin position="1149"/>
        <end position="1158"/>
    </location>
</feature>
<dbReference type="PANTHER" id="PTHR46377">
    <property type="entry name" value="DUAL SPECIFICITY PROTEIN PHOSPHATASE 19"/>
    <property type="match status" value="1"/>
</dbReference>
<feature type="compositionally biased region" description="Low complexity" evidence="3">
    <location>
        <begin position="806"/>
        <end position="834"/>
    </location>
</feature>
<dbReference type="Proteomes" id="UP000075714">
    <property type="component" value="Unassembled WGS sequence"/>
</dbReference>
<dbReference type="SUPFAM" id="SSF52799">
    <property type="entry name" value="(Phosphotyrosine protein) phosphatases II"/>
    <property type="match status" value="1"/>
</dbReference>
<feature type="region of interest" description="Disordered" evidence="3">
    <location>
        <begin position="197"/>
        <end position="224"/>
    </location>
</feature>
<dbReference type="CDD" id="cd14498">
    <property type="entry name" value="DSP"/>
    <property type="match status" value="1"/>
</dbReference>
<feature type="compositionally biased region" description="Polar residues" evidence="3">
    <location>
        <begin position="1434"/>
        <end position="1448"/>
    </location>
</feature>
<reference evidence="7" key="1">
    <citation type="journal article" date="2016" name="Nat. Commun.">
        <title>The Gonium pectorale genome demonstrates co-option of cell cycle regulation during the evolution of multicellularity.</title>
        <authorList>
            <person name="Hanschen E.R."/>
            <person name="Marriage T.N."/>
            <person name="Ferris P.J."/>
            <person name="Hamaji T."/>
            <person name="Toyoda A."/>
            <person name="Fujiyama A."/>
            <person name="Neme R."/>
            <person name="Noguchi H."/>
            <person name="Minakuchi Y."/>
            <person name="Suzuki M."/>
            <person name="Kawai-Toyooka H."/>
            <person name="Smith D.R."/>
            <person name="Sparks H."/>
            <person name="Anderson J."/>
            <person name="Bakaric R."/>
            <person name="Luria V."/>
            <person name="Karger A."/>
            <person name="Kirschner M.W."/>
            <person name="Durand P.M."/>
            <person name="Michod R.E."/>
            <person name="Nozaki H."/>
            <person name="Olson B.J."/>
        </authorList>
    </citation>
    <scope>NUCLEOTIDE SEQUENCE [LARGE SCALE GENOMIC DNA]</scope>
    <source>
        <strain evidence="7">NIES-2863</strain>
    </source>
</reference>
<keyword evidence="2" id="KW-0904">Protein phosphatase</keyword>
<dbReference type="InterPro" id="IPR000387">
    <property type="entry name" value="Tyr_Pase_dom"/>
</dbReference>
<feature type="compositionally biased region" description="Low complexity" evidence="3">
    <location>
        <begin position="588"/>
        <end position="603"/>
    </location>
</feature>
<feature type="compositionally biased region" description="Low complexity" evidence="3">
    <location>
        <begin position="1347"/>
        <end position="1361"/>
    </location>
</feature>
<dbReference type="GO" id="GO:0008579">
    <property type="term" value="F:JUN kinase phosphatase activity"/>
    <property type="evidence" value="ECO:0007669"/>
    <property type="project" value="TreeGrafter"/>
</dbReference>
<dbReference type="GO" id="GO:0005737">
    <property type="term" value="C:cytoplasm"/>
    <property type="evidence" value="ECO:0007669"/>
    <property type="project" value="TreeGrafter"/>
</dbReference>